<dbReference type="InterPro" id="IPR036653">
    <property type="entry name" value="CinA-like_C"/>
</dbReference>
<gene>
    <name evidence="2" type="ORF">AS594_09540</name>
</gene>
<dbReference type="Proteomes" id="UP000095759">
    <property type="component" value="Unassembled WGS sequence"/>
</dbReference>
<organism evidence="2 3">
    <name type="scientific">Streptomyces agglomeratus</name>
    <dbReference type="NCBI Taxonomy" id="285458"/>
    <lineage>
        <taxon>Bacteria</taxon>
        <taxon>Bacillati</taxon>
        <taxon>Actinomycetota</taxon>
        <taxon>Actinomycetes</taxon>
        <taxon>Kitasatosporales</taxon>
        <taxon>Streptomycetaceae</taxon>
        <taxon>Streptomyces</taxon>
    </lineage>
</organism>
<dbReference type="Gene3D" id="3.90.950.20">
    <property type="entry name" value="CinA-like"/>
    <property type="match status" value="1"/>
</dbReference>
<evidence type="ECO:0000313" key="2">
    <source>
        <dbReference type="EMBL" id="OEJ24688.1"/>
    </source>
</evidence>
<dbReference type="SUPFAM" id="SSF142433">
    <property type="entry name" value="CinA-like"/>
    <property type="match status" value="1"/>
</dbReference>
<name>A0A1E5P551_9ACTN</name>
<accession>A0A1E5P551</accession>
<proteinExistence type="predicted"/>
<dbReference type="STRING" id="285458.BGM19_27525"/>
<dbReference type="RefSeq" id="WP_069926569.1">
    <property type="nucleotide sequence ID" value="NZ_MEHI01000001.1"/>
</dbReference>
<dbReference type="AlphaFoldDB" id="A0A1E5P551"/>
<dbReference type="Pfam" id="PF02464">
    <property type="entry name" value="CinA"/>
    <property type="match status" value="1"/>
</dbReference>
<dbReference type="InterPro" id="IPR008136">
    <property type="entry name" value="CinA_C"/>
</dbReference>
<evidence type="ECO:0000313" key="3">
    <source>
        <dbReference type="Proteomes" id="UP000095759"/>
    </source>
</evidence>
<sequence length="172" mass="17336">MAGGSGAAEVLELLAGRGETLAVAESLTGGLVAAELTSAPGASRVFRGAVTAYATELKRDILGVDASLLEQRGAVDAEVARQMAAGVRRVLGAGWGIATTGVAGPEAQDGQPVGTVFVAVAGPGGAGKVARLRLNGDRAEIRMESVRRVLTLLSGELDEDARAQDTEQNGGN</sequence>
<comment type="caution">
    <text evidence="2">The sequence shown here is derived from an EMBL/GenBank/DDBJ whole genome shotgun (WGS) entry which is preliminary data.</text>
</comment>
<dbReference type="EMBL" id="MEHJ01000001">
    <property type="protein sequence ID" value="OEJ24688.1"/>
    <property type="molecule type" value="Genomic_DNA"/>
</dbReference>
<evidence type="ECO:0000259" key="1">
    <source>
        <dbReference type="Pfam" id="PF02464"/>
    </source>
</evidence>
<reference evidence="2 3" key="1">
    <citation type="submission" date="2016-08" db="EMBL/GenBank/DDBJ databases">
        <title>Complete genome sequence of Streptomyces agglomeratus strain 6-3-2, a novel anti-MRSA actinomycete isolated from Wuli of Tebit, China.</title>
        <authorList>
            <person name="Chen X."/>
        </authorList>
    </citation>
    <scope>NUCLEOTIDE SEQUENCE [LARGE SCALE GENOMIC DNA]</scope>
    <source>
        <strain evidence="2 3">6-3-2</strain>
    </source>
</reference>
<dbReference type="NCBIfam" id="TIGR00199">
    <property type="entry name" value="PncC_domain"/>
    <property type="match status" value="1"/>
</dbReference>
<protein>
    <submittedName>
        <fullName evidence="2">Damage-inducible protein CinA</fullName>
    </submittedName>
</protein>
<keyword evidence="3" id="KW-1185">Reference proteome</keyword>
<feature type="domain" description="CinA C-terminal" evidence="1">
    <location>
        <begin position="7"/>
        <end position="155"/>
    </location>
</feature>
<dbReference type="OrthoDB" id="1253990at2"/>